<evidence type="ECO:0000259" key="8">
    <source>
        <dbReference type="PROSITE" id="PS50110"/>
    </source>
</evidence>
<dbReference type="STRING" id="930129.SAMN05216352_10867"/>
<evidence type="ECO:0000256" key="2">
    <source>
        <dbReference type="ARBA" id="ARBA00022840"/>
    </source>
</evidence>
<dbReference type="InterPro" id="IPR001789">
    <property type="entry name" value="Sig_transdc_resp-reg_receiver"/>
</dbReference>
<dbReference type="InterPro" id="IPR025662">
    <property type="entry name" value="Sigma_54_int_dom_ATP-bd_1"/>
</dbReference>
<dbReference type="CDD" id="cd00009">
    <property type="entry name" value="AAA"/>
    <property type="match status" value="1"/>
</dbReference>
<evidence type="ECO:0000259" key="7">
    <source>
        <dbReference type="PROSITE" id="PS50045"/>
    </source>
</evidence>
<keyword evidence="5" id="KW-0804">Transcription</keyword>
<gene>
    <name evidence="9" type="ORF">SAMN05216352_10867</name>
</gene>
<dbReference type="PROSITE" id="PS00688">
    <property type="entry name" value="SIGMA54_INTERACT_3"/>
    <property type="match status" value="1"/>
</dbReference>
<evidence type="ECO:0000256" key="1">
    <source>
        <dbReference type="ARBA" id="ARBA00022741"/>
    </source>
</evidence>
<name>A0A1G8KY80_9BACI</name>
<dbReference type="SUPFAM" id="SSF52172">
    <property type="entry name" value="CheY-like"/>
    <property type="match status" value="1"/>
</dbReference>
<dbReference type="InterPro" id="IPR058031">
    <property type="entry name" value="AAA_lid_NorR"/>
</dbReference>
<feature type="domain" description="Sigma-54 factor interaction" evidence="7">
    <location>
        <begin position="135"/>
        <end position="362"/>
    </location>
</feature>
<dbReference type="InterPro" id="IPR002197">
    <property type="entry name" value="HTH_Fis"/>
</dbReference>
<keyword evidence="10" id="KW-1185">Reference proteome</keyword>
<dbReference type="Gene3D" id="3.40.50.2300">
    <property type="match status" value="1"/>
</dbReference>
<accession>A0A1G8KY80</accession>
<dbReference type="FunFam" id="3.40.50.300:FF:000006">
    <property type="entry name" value="DNA-binding transcriptional regulator NtrC"/>
    <property type="match status" value="1"/>
</dbReference>
<feature type="domain" description="Response regulatory" evidence="8">
    <location>
        <begin position="2"/>
        <end position="116"/>
    </location>
</feature>
<protein>
    <submittedName>
        <fullName evidence="9">Transcriptional regulator</fullName>
    </submittedName>
</protein>
<dbReference type="GO" id="GO:0006355">
    <property type="term" value="P:regulation of DNA-templated transcription"/>
    <property type="evidence" value="ECO:0007669"/>
    <property type="project" value="InterPro"/>
</dbReference>
<keyword evidence="4" id="KW-0238">DNA-binding</keyword>
<dbReference type="InterPro" id="IPR002078">
    <property type="entry name" value="Sigma_54_int"/>
</dbReference>
<dbReference type="Gene3D" id="3.40.50.300">
    <property type="entry name" value="P-loop containing nucleotide triphosphate hydrolases"/>
    <property type="match status" value="1"/>
</dbReference>
<dbReference type="PROSITE" id="PS00675">
    <property type="entry name" value="SIGMA54_INTERACT_1"/>
    <property type="match status" value="1"/>
</dbReference>
<dbReference type="InterPro" id="IPR025943">
    <property type="entry name" value="Sigma_54_int_dom_ATP-bd_2"/>
</dbReference>
<evidence type="ECO:0000256" key="3">
    <source>
        <dbReference type="ARBA" id="ARBA00023015"/>
    </source>
</evidence>
<keyword evidence="1" id="KW-0547">Nucleotide-binding</keyword>
<reference evidence="9 10" key="1">
    <citation type="submission" date="2016-10" db="EMBL/GenBank/DDBJ databases">
        <authorList>
            <person name="de Groot N.N."/>
        </authorList>
    </citation>
    <scope>NUCLEOTIDE SEQUENCE [LARGE SCALE GENOMIC DNA]</scope>
    <source>
        <strain evidence="10">P4B,CCM 7963,CECT 7998,DSM 25260,IBRC-M 10614,KCTC 13821</strain>
    </source>
</reference>
<dbReference type="SMART" id="SM00448">
    <property type="entry name" value="REC"/>
    <property type="match status" value="1"/>
</dbReference>
<dbReference type="PROSITE" id="PS50110">
    <property type="entry name" value="RESPONSE_REGULATORY"/>
    <property type="match status" value="1"/>
</dbReference>
<dbReference type="InterPro" id="IPR003593">
    <property type="entry name" value="AAA+_ATPase"/>
</dbReference>
<evidence type="ECO:0000313" key="10">
    <source>
        <dbReference type="Proteomes" id="UP000199017"/>
    </source>
</evidence>
<keyword evidence="3" id="KW-0805">Transcription regulation</keyword>
<sequence length="471" mass="53056">MNILTIDDDREILDFFHHLFHQKGHQLYFAHDKSSTEKAIKRTSLEIAFIDLKLPDVSGLQLLKKVKQAHPACKVVMMTGYSTVQTAVEAIKLGAEDYIEKPFEDITLIEKVIQPEKDQQDIDSYIQLAKNSGLIVGKSQSMKEVVRIASKFATKNLNILIDGETGTGKEVMARYIHEASSKKQNEGPFLALNCGAVAEQILESELFGHESGAFTGAAKTRKGYFELASNGTLLLDEIGEASMPIQVKLLRVLESREFMRVGGEKILRTGARILAATNRNLRREVEKNRFREDLLFRLEAVTITIPPLRERKEDLLEISYFILNKEGLSHLTLSEEALELLYEHEWPGNIRELTNVLLRGSAELEDNANVILPNHLYIPLNVSKVKGQNNFIETDSGPISAQWKAEILKSIDRGDSLNLSHVMEDMKKAELQVSREIAKKALRTANGSQKEAAEKLGVNPRKLRYILNEKN</sequence>
<dbReference type="GO" id="GO:0000160">
    <property type="term" value="P:phosphorelay signal transduction system"/>
    <property type="evidence" value="ECO:0007669"/>
    <property type="project" value="InterPro"/>
</dbReference>
<dbReference type="Pfam" id="PF00158">
    <property type="entry name" value="Sigma54_activat"/>
    <property type="match status" value="1"/>
</dbReference>
<dbReference type="Proteomes" id="UP000199017">
    <property type="component" value="Unassembled WGS sequence"/>
</dbReference>
<dbReference type="PANTHER" id="PTHR32071:SF119">
    <property type="entry name" value="SIGMA L-DEPENDENT TRANSCRIPTIONAL REGULATOR YPLP-RELATED"/>
    <property type="match status" value="1"/>
</dbReference>
<dbReference type="PROSITE" id="PS50045">
    <property type="entry name" value="SIGMA54_INTERACT_4"/>
    <property type="match status" value="1"/>
</dbReference>
<evidence type="ECO:0000256" key="6">
    <source>
        <dbReference type="PROSITE-ProRule" id="PRU00169"/>
    </source>
</evidence>
<dbReference type="PROSITE" id="PS00676">
    <property type="entry name" value="SIGMA54_INTERACT_2"/>
    <property type="match status" value="1"/>
</dbReference>
<proteinExistence type="predicted"/>
<dbReference type="RefSeq" id="WP_091585912.1">
    <property type="nucleotide sequence ID" value="NZ_FNDU01000008.1"/>
</dbReference>
<evidence type="ECO:0000313" key="9">
    <source>
        <dbReference type="EMBL" id="SDI48384.1"/>
    </source>
</evidence>
<dbReference type="GO" id="GO:0043565">
    <property type="term" value="F:sequence-specific DNA binding"/>
    <property type="evidence" value="ECO:0007669"/>
    <property type="project" value="InterPro"/>
</dbReference>
<dbReference type="GO" id="GO:0005524">
    <property type="term" value="F:ATP binding"/>
    <property type="evidence" value="ECO:0007669"/>
    <property type="project" value="UniProtKB-KW"/>
</dbReference>
<dbReference type="Pfam" id="PF00072">
    <property type="entry name" value="Response_reg"/>
    <property type="match status" value="1"/>
</dbReference>
<dbReference type="InterPro" id="IPR011006">
    <property type="entry name" value="CheY-like_superfamily"/>
</dbReference>
<dbReference type="PANTHER" id="PTHR32071">
    <property type="entry name" value="TRANSCRIPTIONAL REGULATORY PROTEIN"/>
    <property type="match status" value="1"/>
</dbReference>
<organism evidence="9 10">
    <name type="scientific">Alteribacillus bidgolensis</name>
    <dbReference type="NCBI Taxonomy" id="930129"/>
    <lineage>
        <taxon>Bacteria</taxon>
        <taxon>Bacillati</taxon>
        <taxon>Bacillota</taxon>
        <taxon>Bacilli</taxon>
        <taxon>Bacillales</taxon>
        <taxon>Bacillaceae</taxon>
        <taxon>Alteribacillus</taxon>
    </lineage>
</organism>
<dbReference type="SUPFAM" id="SSF52540">
    <property type="entry name" value="P-loop containing nucleoside triphosphate hydrolases"/>
    <property type="match status" value="1"/>
</dbReference>
<keyword evidence="6" id="KW-0597">Phosphoprotein</keyword>
<dbReference type="EMBL" id="FNDU01000008">
    <property type="protein sequence ID" value="SDI48384.1"/>
    <property type="molecule type" value="Genomic_DNA"/>
</dbReference>
<evidence type="ECO:0000256" key="4">
    <source>
        <dbReference type="ARBA" id="ARBA00023125"/>
    </source>
</evidence>
<dbReference type="InterPro" id="IPR027417">
    <property type="entry name" value="P-loop_NTPase"/>
</dbReference>
<dbReference type="SMART" id="SM00382">
    <property type="entry name" value="AAA"/>
    <property type="match status" value="1"/>
</dbReference>
<evidence type="ECO:0000256" key="5">
    <source>
        <dbReference type="ARBA" id="ARBA00023163"/>
    </source>
</evidence>
<feature type="modified residue" description="4-aspartylphosphate" evidence="6">
    <location>
        <position position="51"/>
    </location>
</feature>
<dbReference type="Pfam" id="PF02954">
    <property type="entry name" value="HTH_8"/>
    <property type="match status" value="1"/>
</dbReference>
<dbReference type="OrthoDB" id="9771372at2"/>
<keyword evidence="2" id="KW-0067">ATP-binding</keyword>
<dbReference type="InterPro" id="IPR025944">
    <property type="entry name" value="Sigma_54_int_dom_CS"/>
</dbReference>
<dbReference type="AlphaFoldDB" id="A0A1G8KY80"/>
<dbReference type="Pfam" id="PF25601">
    <property type="entry name" value="AAA_lid_14"/>
    <property type="match status" value="1"/>
</dbReference>
<dbReference type="Gene3D" id="1.10.8.60">
    <property type="match status" value="1"/>
</dbReference>